<dbReference type="Gene3D" id="3.40.190.10">
    <property type="entry name" value="Periplasmic binding protein-like II"/>
    <property type="match status" value="2"/>
</dbReference>
<gene>
    <name evidence="7" type="ORF">C9I47_2676</name>
</gene>
<keyword evidence="2 6" id="KW-0500">Molybdenum</keyword>
<dbReference type="Pfam" id="PF13531">
    <property type="entry name" value="SBP_bac_11"/>
    <property type="match status" value="1"/>
</dbReference>
<dbReference type="PANTHER" id="PTHR30632:SF17">
    <property type="entry name" value="MOLYBDATE-BINDING PROTEIN MODA"/>
    <property type="match status" value="1"/>
</dbReference>
<dbReference type="InterPro" id="IPR005950">
    <property type="entry name" value="ModA"/>
</dbReference>
<sequence length="281" mass="29538">MIETGPNPVLPSPATAMRRFPVALATVALAMLLLTAPLLSATLARAAPPLTVFAAASLKEAMDEAAATYSSERGVPVRVSYAASSALARQIDNGAPAHVFVSADLDWMDYLQSRGRVRASDRDELLGNRLVLVAPAGPATATVDLAVPGTLERALGNGRLAIGQTRSVPAGKYARAALEHLGAWSSLAPRLAESDNVRAALMLVARGETPLGIVYRTDAIAEPRVRVVAAFPAGSHPPIVYPAAALDGPRREDGRAFVDWLASPAAAAIFRRHGFELRARD</sequence>
<dbReference type="PANTHER" id="PTHR30632">
    <property type="entry name" value="MOLYBDATE-BINDING PERIPLASMIC PROTEIN"/>
    <property type="match status" value="1"/>
</dbReference>
<dbReference type="PIRSF" id="PIRSF004846">
    <property type="entry name" value="ModA"/>
    <property type="match status" value="1"/>
</dbReference>
<keyword evidence="3 6" id="KW-0479">Metal-binding</keyword>
<accession>A0A2U9T9T8</accession>
<dbReference type="EMBL" id="CP029843">
    <property type="protein sequence ID" value="AWV08352.1"/>
    <property type="molecule type" value="Genomic_DNA"/>
</dbReference>
<evidence type="ECO:0000313" key="8">
    <source>
        <dbReference type="Proteomes" id="UP000249447"/>
    </source>
</evidence>
<dbReference type="KEGG" id="lmb:C9I47_2676"/>
<dbReference type="GO" id="GO:1901359">
    <property type="term" value="F:tungstate binding"/>
    <property type="evidence" value="ECO:0007669"/>
    <property type="project" value="UniProtKB-ARBA"/>
</dbReference>
<organism evidence="7 8">
    <name type="scientific">Marilutibacter maris</name>
    <dbReference type="NCBI Taxonomy" id="1605891"/>
    <lineage>
        <taxon>Bacteria</taxon>
        <taxon>Pseudomonadati</taxon>
        <taxon>Pseudomonadota</taxon>
        <taxon>Gammaproteobacteria</taxon>
        <taxon>Lysobacterales</taxon>
        <taxon>Lysobacteraceae</taxon>
        <taxon>Marilutibacter</taxon>
    </lineage>
</organism>
<proteinExistence type="inferred from homology"/>
<feature type="binding site" evidence="6">
    <location>
        <position position="57"/>
    </location>
    <ligand>
        <name>molybdate</name>
        <dbReference type="ChEBI" id="CHEBI:36264"/>
    </ligand>
</feature>
<evidence type="ECO:0000313" key="7">
    <source>
        <dbReference type="EMBL" id="AWV08352.1"/>
    </source>
</evidence>
<evidence type="ECO:0000256" key="5">
    <source>
        <dbReference type="ARBA" id="ARBA00062515"/>
    </source>
</evidence>
<dbReference type="Proteomes" id="UP000249447">
    <property type="component" value="Chromosome"/>
</dbReference>
<dbReference type="AlphaFoldDB" id="A0A2U9T9T8"/>
<dbReference type="GO" id="GO:0015689">
    <property type="term" value="P:molybdate ion transport"/>
    <property type="evidence" value="ECO:0007669"/>
    <property type="project" value="InterPro"/>
</dbReference>
<dbReference type="GO" id="GO:0030288">
    <property type="term" value="C:outer membrane-bounded periplasmic space"/>
    <property type="evidence" value="ECO:0007669"/>
    <property type="project" value="TreeGrafter"/>
</dbReference>
<evidence type="ECO:0000256" key="6">
    <source>
        <dbReference type="PIRSR" id="PIRSR004846-1"/>
    </source>
</evidence>
<evidence type="ECO:0000256" key="3">
    <source>
        <dbReference type="ARBA" id="ARBA00022723"/>
    </source>
</evidence>
<dbReference type="InterPro" id="IPR050682">
    <property type="entry name" value="ModA/WtpA"/>
</dbReference>
<keyword evidence="4" id="KW-0732">Signal</keyword>
<feature type="binding site" evidence="6">
    <location>
        <position position="170"/>
    </location>
    <ligand>
        <name>molybdate</name>
        <dbReference type="ChEBI" id="CHEBI:36264"/>
    </ligand>
</feature>
<name>A0A2U9T9T8_9GAMM</name>
<feature type="binding site" evidence="6">
    <location>
        <position position="215"/>
    </location>
    <ligand>
        <name>molybdate</name>
        <dbReference type="ChEBI" id="CHEBI:36264"/>
    </ligand>
</feature>
<evidence type="ECO:0000256" key="1">
    <source>
        <dbReference type="ARBA" id="ARBA00009175"/>
    </source>
</evidence>
<protein>
    <submittedName>
        <fullName evidence="7">Molybdenum ABC transporter substrate-binding protein</fullName>
    </submittedName>
</protein>
<dbReference type="NCBIfam" id="NF007958">
    <property type="entry name" value="PRK10677.1"/>
    <property type="match status" value="1"/>
</dbReference>
<comment type="similarity">
    <text evidence="1">Belongs to the bacterial solute-binding protein ModA family.</text>
</comment>
<dbReference type="NCBIfam" id="TIGR01256">
    <property type="entry name" value="modA"/>
    <property type="match status" value="1"/>
</dbReference>
<dbReference type="GO" id="GO:0030973">
    <property type="term" value="F:molybdate ion binding"/>
    <property type="evidence" value="ECO:0007669"/>
    <property type="project" value="TreeGrafter"/>
</dbReference>
<dbReference type="GO" id="GO:0046872">
    <property type="term" value="F:metal ion binding"/>
    <property type="evidence" value="ECO:0007669"/>
    <property type="project" value="UniProtKB-KW"/>
</dbReference>
<keyword evidence="8" id="KW-1185">Reference proteome</keyword>
<dbReference type="SUPFAM" id="SSF53850">
    <property type="entry name" value="Periplasmic binding protein-like II"/>
    <property type="match status" value="1"/>
</dbReference>
<reference evidence="7 8" key="1">
    <citation type="submission" date="2018-05" db="EMBL/GenBank/DDBJ databases">
        <title>The complete genome of Lysobacter maris HZ9B, a marine bacterium antagonistic against terrestrial plant pathogens.</title>
        <authorList>
            <person name="Zhang X.-Q."/>
        </authorList>
    </citation>
    <scope>NUCLEOTIDE SEQUENCE [LARGE SCALE GENOMIC DNA]</scope>
    <source>
        <strain evidence="7 8">HZ9B</strain>
    </source>
</reference>
<evidence type="ECO:0000256" key="4">
    <source>
        <dbReference type="ARBA" id="ARBA00022729"/>
    </source>
</evidence>
<dbReference type="CDD" id="cd13536">
    <property type="entry name" value="PBP2_EcModA"/>
    <property type="match status" value="1"/>
</dbReference>
<feature type="binding site" evidence="6">
    <location>
        <position position="197"/>
    </location>
    <ligand>
        <name>molybdate</name>
        <dbReference type="ChEBI" id="CHEBI:36264"/>
    </ligand>
</feature>
<comment type="subunit">
    <text evidence="5">The complex is composed of two ATP-binding proteins (ModC), two transmembrane proteins (ModB) and a solute-binding protein (ModA).</text>
</comment>
<feature type="binding site" evidence="6">
    <location>
        <position position="84"/>
    </location>
    <ligand>
        <name>molybdate</name>
        <dbReference type="ChEBI" id="CHEBI:36264"/>
    </ligand>
</feature>
<evidence type="ECO:0000256" key="2">
    <source>
        <dbReference type="ARBA" id="ARBA00022505"/>
    </source>
</evidence>
<dbReference type="FunFam" id="3.40.190.10:FF:000035">
    <property type="entry name" value="Molybdate ABC transporter substrate-binding protein"/>
    <property type="match status" value="1"/>
</dbReference>